<evidence type="ECO:0000313" key="2">
    <source>
        <dbReference type="EMBL" id="NEZ56327.1"/>
    </source>
</evidence>
<proteinExistence type="predicted"/>
<dbReference type="RefSeq" id="WP_163703471.1">
    <property type="nucleotide sequence ID" value="NZ_QXHD01000004.1"/>
</dbReference>
<keyword evidence="1 2" id="KW-0378">Hydrolase</keyword>
<comment type="caution">
    <text evidence="2">The sequence shown here is derived from an EMBL/GenBank/DDBJ whole genome shotgun (WGS) entry which is preliminary data.</text>
</comment>
<dbReference type="EMBL" id="QXHD01000004">
    <property type="protein sequence ID" value="NEZ56327.1"/>
    <property type="molecule type" value="Genomic_DNA"/>
</dbReference>
<protein>
    <submittedName>
        <fullName evidence="2">M20/M25/M40 family metallo-hydrolase</fullName>
    </submittedName>
</protein>
<evidence type="ECO:0000256" key="1">
    <source>
        <dbReference type="ARBA" id="ARBA00022801"/>
    </source>
</evidence>
<reference evidence="2 3" key="1">
    <citation type="journal article" date="2020" name="Microb. Ecol.">
        <title>Ecogenomics of the Marine Benthic Filamentous Cyanobacterium Adonisia.</title>
        <authorList>
            <person name="Walter J.M."/>
            <person name="Coutinho F.H."/>
            <person name="Leomil L."/>
            <person name="Hargreaves P.I."/>
            <person name="Campeao M.E."/>
            <person name="Vieira V.V."/>
            <person name="Silva B.S."/>
            <person name="Fistarol G.O."/>
            <person name="Salomon P.S."/>
            <person name="Sawabe T."/>
            <person name="Mino S."/>
            <person name="Hosokawa M."/>
            <person name="Miyashita H."/>
            <person name="Maruyama F."/>
            <person name="van Verk M.C."/>
            <person name="Dutilh B.E."/>
            <person name="Thompson C.C."/>
            <person name="Thompson F.L."/>
        </authorList>
    </citation>
    <scope>NUCLEOTIDE SEQUENCE [LARGE SCALE GENOMIC DNA]</scope>
    <source>
        <strain evidence="2 3">CCMR0081</strain>
    </source>
</reference>
<dbReference type="GO" id="GO:0016813">
    <property type="term" value="F:hydrolase activity, acting on carbon-nitrogen (but not peptide) bonds, in linear amidines"/>
    <property type="evidence" value="ECO:0007669"/>
    <property type="project" value="InterPro"/>
</dbReference>
<dbReference type="PANTHER" id="PTHR32494:SF5">
    <property type="entry name" value="ALLANTOATE AMIDOHYDROLASE"/>
    <property type="match status" value="1"/>
</dbReference>
<keyword evidence="3" id="KW-1185">Reference proteome</keyword>
<name>A0A6M0RJC9_9CYAN</name>
<dbReference type="InterPro" id="IPR010158">
    <property type="entry name" value="Amidase_Cbmase"/>
</dbReference>
<dbReference type="AlphaFoldDB" id="A0A6M0RJC9"/>
<gene>
    <name evidence="2" type="ORF">DXZ20_11725</name>
</gene>
<dbReference type="InterPro" id="IPR002933">
    <property type="entry name" value="Peptidase_M20"/>
</dbReference>
<dbReference type="PANTHER" id="PTHR32494">
    <property type="entry name" value="ALLANTOATE DEIMINASE-RELATED"/>
    <property type="match status" value="1"/>
</dbReference>
<organism evidence="2 3">
    <name type="scientific">Adonisia turfae CCMR0081</name>
    <dbReference type="NCBI Taxonomy" id="2292702"/>
    <lineage>
        <taxon>Bacteria</taxon>
        <taxon>Bacillati</taxon>
        <taxon>Cyanobacteriota</taxon>
        <taxon>Adonisia</taxon>
        <taxon>Adonisia turfae</taxon>
    </lineage>
</organism>
<dbReference type="SUPFAM" id="SSF53187">
    <property type="entry name" value="Zn-dependent exopeptidases"/>
    <property type="match status" value="1"/>
</dbReference>
<dbReference type="Pfam" id="PF01546">
    <property type="entry name" value="Peptidase_M20"/>
    <property type="match status" value="1"/>
</dbReference>
<dbReference type="Proteomes" id="UP000481033">
    <property type="component" value="Unassembled WGS sequence"/>
</dbReference>
<accession>A0A6M0RJC9</accession>
<sequence length="139" mass="15552">RDLSNQRLDAMVAELEEAMDAIATQTQTQIHIKPQLRNEPVPVNSHIYNAIAQVCDELRLPAQSLPSRASHDAQIIASITDMGMIFVPSQNGISHSETEYTTPEHCIQGANILLHTLLKLDQHYRCPEYPPAIRTESKV</sequence>
<feature type="non-terminal residue" evidence="2">
    <location>
        <position position="1"/>
    </location>
</feature>
<dbReference type="Gene3D" id="3.40.630.10">
    <property type="entry name" value="Zn peptidases"/>
    <property type="match status" value="1"/>
</dbReference>
<evidence type="ECO:0000313" key="3">
    <source>
        <dbReference type="Proteomes" id="UP000481033"/>
    </source>
</evidence>